<comment type="similarity">
    <text evidence="2">Belongs to the DivIVA family.</text>
</comment>
<organism evidence="10 11">
    <name type="scientific">Paractinoplanes globisporus</name>
    <dbReference type="NCBI Taxonomy" id="113565"/>
    <lineage>
        <taxon>Bacteria</taxon>
        <taxon>Bacillati</taxon>
        <taxon>Actinomycetota</taxon>
        <taxon>Actinomycetes</taxon>
        <taxon>Micromonosporales</taxon>
        <taxon>Micromonosporaceae</taxon>
        <taxon>Paractinoplanes</taxon>
    </lineage>
</organism>
<dbReference type="InterPro" id="IPR007793">
    <property type="entry name" value="DivIVA_fam"/>
</dbReference>
<evidence type="ECO:0000256" key="4">
    <source>
        <dbReference type="ARBA" id="ARBA00022490"/>
    </source>
</evidence>
<evidence type="ECO:0000256" key="6">
    <source>
        <dbReference type="ARBA" id="ARBA00023054"/>
    </source>
</evidence>
<dbReference type="Gene3D" id="6.10.250.660">
    <property type="match status" value="1"/>
</dbReference>
<dbReference type="Proteomes" id="UP001602245">
    <property type="component" value="Unassembled WGS sequence"/>
</dbReference>
<dbReference type="NCBIfam" id="TIGR03544">
    <property type="entry name" value="DivI1A_domain"/>
    <property type="match status" value="1"/>
</dbReference>
<evidence type="ECO:0000256" key="7">
    <source>
        <dbReference type="ARBA" id="ARBA00023306"/>
    </source>
</evidence>
<dbReference type="Pfam" id="PF05103">
    <property type="entry name" value="DivIVA"/>
    <property type="match status" value="1"/>
</dbReference>
<feature type="coiled-coil region" evidence="9">
    <location>
        <begin position="82"/>
        <end position="109"/>
    </location>
</feature>
<sequence>MPLTPADIHNAEFGKASLGKRGYDEDQVDALLDEVTREMIRLLEENDVLQRRLHQVDAVPAAQSAAAHNAAQAELSAAAADLDRSLRACEQAEVNARHMRRQLDEARRSADANARANAAAGESTGPVLMMAQRTADDHLHRAHEESRALLADARERCGRMTDEARKLAGDIEQNARRQQSDATAAIESTRAGLLREIDELTEFVESYRAALESHLLRQEQLLAGTADSPIEPS</sequence>
<keyword evidence="5" id="KW-0132">Cell division</keyword>
<evidence type="ECO:0000256" key="3">
    <source>
        <dbReference type="ARBA" id="ARBA00018787"/>
    </source>
</evidence>
<evidence type="ECO:0000256" key="2">
    <source>
        <dbReference type="ARBA" id="ARBA00009008"/>
    </source>
</evidence>
<comment type="subcellular location">
    <subcellularLocation>
        <location evidence="1">Cytoplasm</location>
    </subcellularLocation>
</comment>
<comment type="caution">
    <text evidence="10">The sequence shown here is derived from an EMBL/GenBank/DDBJ whole genome shotgun (WGS) entry which is preliminary data.</text>
</comment>
<reference evidence="10 11" key="1">
    <citation type="submission" date="2024-10" db="EMBL/GenBank/DDBJ databases">
        <title>The Natural Products Discovery Center: Release of the First 8490 Sequenced Strains for Exploring Actinobacteria Biosynthetic Diversity.</title>
        <authorList>
            <person name="Kalkreuter E."/>
            <person name="Kautsar S.A."/>
            <person name="Yang D."/>
            <person name="Bader C.D."/>
            <person name="Teijaro C.N."/>
            <person name="Fluegel L."/>
            <person name="Davis C.M."/>
            <person name="Simpson J.R."/>
            <person name="Lauterbach L."/>
            <person name="Steele A.D."/>
            <person name="Gui C."/>
            <person name="Meng S."/>
            <person name="Li G."/>
            <person name="Viehrig K."/>
            <person name="Ye F."/>
            <person name="Su P."/>
            <person name="Kiefer A.F."/>
            <person name="Nichols A."/>
            <person name="Cepeda A.J."/>
            <person name="Yan W."/>
            <person name="Fan B."/>
            <person name="Jiang Y."/>
            <person name="Adhikari A."/>
            <person name="Zheng C.-J."/>
            <person name="Schuster L."/>
            <person name="Cowan T.M."/>
            <person name="Smanski M.J."/>
            <person name="Chevrette M.G."/>
            <person name="De Carvalho L.P.S."/>
            <person name="Shen B."/>
        </authorList>
    </citation>
    <scope>NUCLEOTIDE SEQUENCE [LARGE SCALE GENOMIC DNA]</scope>
    <source>
        <strain evidence="10 11">NPDC000087</strain>
    </source>
</reference>
<keyword evidence="7" id="KW-0131">Cell cycle</keyword>
<accession>A0ABW6WMW8</accession>
<evidence type="ECO:0000313" key="11">
    <source>
        <dbReference type="Proteomes" id="UP001602245"/>
    </source>
</evidence>
<evidence type="ECO:0000313" key="10">
    <source>
        <dbReference type="EMBL" id="MFF5294378.1"/>
    </source>
</evidence>
<evidence type="ECO:0000256" key="9">
    <source>
        <dbReference type="SAM" id="Coils"/>
    </source>
</evidence>
<dbReference type="PANTHER" id="PTHR35794:SF2">
    <property type="entry name" value="CELL DIVISION PROTEIN DIVIVA"/>
    <property type="match status" value="1"/>
</dbReference>
<gene>
    <name evidence="10" type="ORF">ACFY35_33490</name>
</gene>
<keyword evidence="6 9" id="KW-0175">Coiled coil</keyword>
<dbReference type="EMBL" id="JBIAZU010000006">
    <property type="protein sequence ID" value="MFF5294378.1"/>
    <property type="molecule type" value="Genomic_DNA"/>
</dbReference>
<dbReference type="InterPro" id="IPR019933">
    <property type="entry name" value="DivIVA_domain"/>
</dbReference>
<evidence type="ECO:0000256" key="8">
    <source>
        <dbReference type="ARBA" id="ARBA00031737"/>
    </source>
</evidence>
<proteinExistence type="inferred from homology"/>
<name>A0ABW6WMW8_9ACTN</name>
<protein>
    <recommendedName>
        <fullName evidence="3">Cell wall synthesis protein Wag31</fullName>
    </recommendedName>
    <alternativeName>
        <fullName evidence="8">Antigen 84</fullName>
    </alternativeName>
</protein>
<evidence type="ECO:0000256" key="1">
    <source>
        <dbReference type="ARBA" id="ARBA00004496"/>
    </source>
</evidence>
<keyword evidence="4" id="KW-0963">Cytoplasm</keyword>
<dbReference type="PANTHER" id="PTHR35794">
    <property type="entry name" value="CELL DIVISION PROTEIN DIVIVA"/>
    <property type="match status" value="1"/>
</dbReference>
<evidence type="ECO:0000256" key="5">
    <source>
        <dbReference type="ARBA" id="ARBA00022618"/>
    </source>
</evidence>
<keyword evidence="11" id="KW-1185">Reference proteome</keyword>
<dbReference type="RefSeq" id="WP_020514815.1">
    <property type="nucleotide sequence ID" value="NZ_JBIAZU010000006.1"/>
</dbReference>